<dbReference type="GO" id="GO:0016740">
    <property type="term" value="F:transferase activity"/>
    <property type="evidence" value="ECO:0007669"/>
    <property type="project" value="UniProtKB-KW"/>
</dbReference>
<feature type="modified residue" description="Phosphohistidine; by HPr" evidence="5">
    <location>
        <position position="108"/>
    </location>
</feature>
<dbReference type="Gene3D" id="1.20.58.80">
    <property type="entry name" value="Phosphotransferase system, lactose/cellobiose-type IIA subunit"/>
    <property type="match status" value="1"/>
</dbReference>
<dbReference type="PROSITE" id="PS51095">
    <property type="entry name" value="PTS_EIIA_TYPE_3"/>
    <property type="match status" value="1"/>
</dbReference>
<name>I1ZJZ9_STRPA</name>
<dbReference type="STRING" id="1114965.Spaf_0354"/>
<dbReference type="PaxDb" id="1114965-Spaf_0354"/>
<dbReference type="KEGG" id="scf:Spaf_0354"/>
<dbReference type="PATRIC" id="fig|1114965.3.peg.341"/>
<reference evidence="6 7" key="1">
    <citation type="journal article" date="2012" name="PLoS ONE">
        <title>Complete Genome and Transcriptomes of Streptococcus parasanguinis FW213: Phylogenic Relations and Potential Virulence Mechanisms.</title>
        <authorList>
            <person name="Geng J."/>
            <person name="Chiu C.H."/>
            <person name="Tang P."/>
            <person name="Chen Y."/>
            <person name="Shieh H.R."/>
            <person name="Hu S."/>
            <person name="Chen Y.Y."/>
        </authorList>
    </citation>
    <scope>NUCLEOTIDE SEQUENCE [LARGE SCALE GENOMIC DNA]</scope>
    <source>
        <strain evidence="6 7">FW213</strain>
    </source>
</reference>
<dbReference type="InterPro" id="IPR036542">
    <property type="entry name" value="PTS_IIA_lac/cel_sf"/>
</dbReference>
<dbReference type="SUPFAM" id="SSF46973">
    <property type="entry name" value="Enzyme IIa from lactose specific PTS, IIa-lac"/>
    <property type="match status" value="1"/>
</dbReference>
<accession>I1ZJZ9</accession>
<evidence type="ECO:0000256" key="2">
    <source>
        <dbReference type="ARBA" id="ARBA00022597"/>
    </source>
</evidence>
<dbReference type="EMBL" id="CP003122">
    <property type="protein sequence ID" value="AFJ25373.1"/>
    <property type="molecule type" value="Genomic_DNA"/>
</dbReference>
<proteinExistence type="predicted"/>
<evidence type="ECO:0000256" key="4">
    <source>
        <dbReference type="ARBA" id="ARBA00022683"/>
    </source>
</evidence>
<dbReference type="PANTHER" id="PTHR34382:SF7">
    <property type="entry name" value="PTS SYSTEM N,N'-DIACETYLCHITOBIOSE-SPECIFIC EIIA COMPONENT"/>
    <property type="match status" value="1"/>
</dbReference>
<evidence type="ECO:0000256" key="3">
    <source>
        <dbReference type="ARBA" id="ARBA00022679"/>
    </source>
</evidence>
<evidence type="ECO:0000256" key="1">
    <source>
        <dbReference type="ARBA" id="ARBA00022448"/>
    </source>
</evidence>
<keyword evidence="2" id="KW-0762">Sugar transport</keyword>
<organism evidence="6 7">
    <name type="scientific">Streptococcus parasanguinis FW213</name>
    <dbReference type="NCBI Taxonomy" id="1114965"/>
    <lineage>
        <taxon>Bacteria</taxon>
        <taxon>Bacillati</taxon>
        <taxon>Bacillota</taxon>
        <taxon>Bacilli</taxon>
        <taxon>Lactobacillales</taxon>
        <taxon>Streptococcaceae</taxon>
        <taxon>Streptococcus</taxon>
    </lineage>
</organism>
<dbReference type="GO" id="GO:0009401">
    <property type="term" value="P:phosphoenolpyruvate-dependent sugar phosphotransferase system"/>
    <property type="evidence" value="ECO:0007669"/>
    <property type="project" value="UniProtKB-KW"/>
</dbReference>
<keyword evidence="4" id="KW-0598">Phosphotransferase system</keyword>
<dbReference type="HOGENOM" id="CLU_152490_0_0_9"/>
<gene>
    <name evidence="6" type="primary">celC</name>
    <name evidence="6" type="ORF">Spaf_0354</name>
</gene>
<keyword evidence="1" id="KW-0813">Transport</keyword>
<dbReference type="CDD" id="cd00215">
    <property type="entry name" value="PTS_IIA_lac"/>
    <property type="match status" value="1"/>
</dbReference>
<evidence type="ECO:0000313" key="7">
    <source>
        <dbReference type="Proteomes" id="UP000002865"/>
    </source>
</evidence>
<evidence type="ECO:0000256" key="5">
    <source>
        <dbReference type="PROSITE-ProRule" id="PRU00418"/>
    </source>
</evidence>
<dbReference type="AlphaFoldDB" id="I1ZJZ9"/>
<keyword evidence="3" id="KW-0808">Transferase</keyword>
<dbReference type="Proteomes" id="UP000002865">
    <property type="component" value="Chromosome"/>
</dbReference>
<evidence type="ECO:0000313" key="6">
    <source>
        <dbReference type="EMBL" id="AFJ25373.1"/>
    </source>
</evidence>
<sequence length="137" mass="15150">MFQKSLTVKDKDDILLLEIKALSKSKGGFVMEVIVADQIIMGLILNAGDAKQHIYQALSFAKEGDYESSEDEIAKADAALLEAHNLQTQFLAQEAGGTKTEITALFVHSQDHLMTSITEINLIKEMIDLRKELSAKQ</sequence>
<dbReference type="Pfam" id="PF02255">
    <property type="entry name" value="PTS_IIA"/>
    <property type="match status" value="1"/>
</dbReference>
<protein>
    <submittedName>
        <fullName evidence="6">Putative PTS system, enzyme III</fullName>
    </submittedName>
</protein>
<dbReference type="eggNOG" id="COG1447">
    <property type="taxonomic scope" value="Bacteria"/>
</dbReference>
<dbReference type="PANTHER" id="PTHR34382">
    <property type="entry name" value="PTS SYSTEM N,N'-DIACETYLCHITOBIOSE-SPECIFIC EIIA COMPONENT"/>
    <property type="match status" value="1"/>
</dbReference>
<dbReference type="InterPro" id="IPR003188">
    <property type="entry name" value="PTS_IIA_lac/cel"/>
</dbReference>